<evidence type="ECO:0000256" key="6">
    <source>
        <dbReference type="SAM" id="MobiDB-lite"/>
    </source>
</evidence>
<comment type="similarity">
    <text evidence="1 5">Belongs to the bacterial ribosomal protein bS18 family.</text>
</comment>
<evidence type="ECO:0000313" key="8">
    <source>
        <dbReference type="Proteomes" id="UP000789508"/>
    </source>
</evidence>
<dbReference type="PANTHER" id="PTHR13479:SF40">
    <property type="entry name" value="SMALL RIBOSOMAL SUBUNIT PROTEIN BS18M"/>
    <property type="match status" value="1"/>
</dbReference>
<evidence type="ECO:0000313" key="7">
    <source>
        <dbReference type="EMBL" id="CAG8726910.1"/>
    </source>
</evidence>
<keyword evidence="3 5" id="KW-0687">Ribonucleoprotein</keyword>
<dbReference type="PANTHER" id="PTHR13479">
    <property type="entry name" value="30S RIBOSOMAL PROTEIN S18"/>
    <property type="match status" value="1"/>
</dbReference>
<dbReference type="EMBL" id="CAJVPS010028655">
    <property type="protein sequence ID" value="CAG8726910.1"/>
    <property type="molecule type" value="Genomic_DNA"/>
</dbReference>
<dbReference type="GO" id="GO:0005840">
    <property type="term" value="C:ribosome"/>
    <property type="evidence" value="ECO:0007669"/>
    <property type="project" value="UniProtKB-KW"/>
</dbReference>
<accession>A0A9N9I9Y2</accession>
<dbReference type="Pfam" id="PF01084">
    <property type="entry name" value="Ribosomal_S18"/>
    <property type="match status" value="1"/>
</dbReference>
<name>A0A9N9I9Y2_9GLOM</name>
<evidence type="ECO:0000256" key="4">
    <source>
        <dbReference type="ARBA" id="ARBA00035264"/>
    </source>
</evidence>
<dbReference type="InterPro" id="IPR001648">
    <property type="entry name" value="Ribosomal_bS18"/>
</dbReference>
<evidence type="ECO:0000256" key="2">
    <source>
        <dbReference type="ARBA" id="ARBA00022980"/>
    </source>
</evidence>
<dbReference type="OrthoDB" id="2402649at2759"/>
<feature type="compositionally biased region" description="Basic and acidic residues" evidence="6">
    <location>
        <begin position="1"/>
        <end position="12"/>
    </location>
</feature>
<evidence type="ECO:0000256" key="1">
    <source>
        <dbReference type="ARBA" id="ARBA00005589"/>
    </source>
</evidence>
<dbReference type="AlphaFoldDB" id="A0A9N9I9Y2"/>
<feature type="non-terminal residue" evidence="7">
    <location>
        <position position="116"/>
    </location>
</feature>
<evidence type="ECO:0000256" key="5">
    <source>
        <dbReference type="RuleBase" id="RU003910"/>
    </source>
</evidence>
<protein>
    <recommendedName>
        <fullName evidence="4">Small ribosomal subunit protein bS18m</fullName>
    </recommendedName>
</protein>
<dbReference type="GO" id="GO:0006412">
    <property type="term" value="P:translation"/>
    <property type="evidence" value="ECO:0007669"/>
    <property type="project" value="InterPro"/>
</dbReference>
<dbReference type="Proteomes" id="UP000789508">
    <property type="component" value="Unassembled WGS sequence"/>
</dbReference>
<sequence>MAEVHSDKDKKNNKSKGKKKKISPKTDYFLSQGIAYVDYKDIATLRKFINRQGRINHHQHTQLVTKTQRQLTRAIKRARQMALLPYTIVEQREPIYTSSKGRSSGYTSGAYGGRSF</sequence>
<dbReference type="PRINTS" id="PR00974">
    <property type="entry name" value="RIBOSOMALS18"/>
</dbReference>
<comment type="caution">
    <text evidence="7">The sequence shown here is derived from an EMBL/GenBank/DDBJ whole genome shotgun (WGS) entry which is preliminary data.</text>
</comment>
<evidence type="ECO:0000256" key="3">
    <source>
        <dbReference type="ARBA" id="ARBA00023274"/>
    </source>
</evidence>
<dbReference type="GO" id="GO:1990904">
    <property type="term" value="C:ribonucleoprotein complex"/>
    <property type="evidence" value="ECO:0007669"/>
    <property type="project" value="UniProtKB-KW"/>
</dbReference>
<feature type="region of interest" description="Disordered" evidence="6">
    <location>
        <begin position="1"/>
        <end position="23"/>
    </location>
</feature>
<dbReference type="InterPro" id="IPR036870">
    <property type="entry name" value="Ribosomal_bS18_sf"/>
</dbReference>
<feature type="compositionally biased region" description="Basic residues" evidence="6">
    <location>
        <begin position="13"/>
        <end position="23"/>
    </location>
</feature>
<gene>
    <name evidence="7" type="ORF">ALEPTO_LOCUS12476</name>
</gene>
<dbReference type="SUPFAM" id="SSF46911">
    <property type="entry name" value="Ribosomal protein S18"/>
    <property type="match status" value="1"/>
</dbReference>
<dbReference type="HAMAP" id="MF_00270">
    <property type="entry name" value="Ribosomal_bS18"/>
    <property type="match status" value="1"/>
</dbReference>
<keyword evidence="2 5" id="KW-0689">Ribosomal protein</keyword>
<dbReference type="Gene3D" id="4.10.640.10">
    <property type="entry name" value="Ribosomal protein S18"/>
    <property type="match status" value="1"/>
</dbReference>
<keyword evidence="8" id="KW-1185">Reference proteome</keyword>
<reference evidence="7" key="1">
    <citation type="submission" date="2021-06" db="EMBL/GenBank/DDBJ databases">
        <authorList>
            <person name="Kallberg Y."/>
            <person name="Tangrot J."/>
            <person name="Rosling A."/>
        </authorList>
    </citation>
    <scope>NUCLEOTIDE SEQUENCE</scope>
    <source>
        <strain evidence="7">FL130A</strain>
    </source>
</reference>
<proteinExistence type="inferred from homology"/>
<dbReference type="NCBIfam" id="TIGR00165">
    <property type="entry name" value="S18"/>
    <property type="match status" value="1"/>
</dbReference>
<dbReference type="GO" id="GO:0070181">
    <property type="term" value="F:small ribosomal subunit rRNA binding"/>
    <property type="evidence" value="ECO:0007669"/>
    <property type="project" value="TreeGrafter"/>
</dbReference>
<organism evidence="7 8">
    <name type="scientific">Ambispora leptoticha</name>
    <dbReference type="NCBI Taxonomy" id="144679"/>
    <lineage>
        <taxon>Eukaryota</taxon>
        <taxon>Fungi</taxon>
        <taxon>Fungi incertae sedis</taxon>
        <taxon>Mucoromycota</taxon>
        <taxon>Glomeromycotina</taxon>
        <taxon>Glomeromycetes</taxon>
        <taxon>Archaeosporales</taxon>
        <taxon>Ambisporaceae</taxon>
        <taxon>Ambispora</taxon>
    </lineage>
</organism>
<dbReference type="GO" id="GO:0003735">
    <property type="term" value="F:structural constituent of ribosome"/>
    <property type="evidence" value="ECO:0007669"/>
    <property type="project" value="InterPro"/>
</dbReference>